<dbReference type="Proteomes" id="UP000182658">
    <property type="component" value="Unassembled WGS sequence"/>
</dbReference>
<reference evidence="2 3" key="1">
    <citation type="submission" date="2016-10" db="EMBL/GenBank/DDBJ databases">
        <title>Draft genome sequence of Coniochaeta ligniaria NRRL30616, a lignocellulolytic fungus for bioabatement of inhibitors in plant biomass hydrolysates.</title>
        <authorList>
            <consortium name="DOE Joint Genome Institute"/>
            <person name="Jimenez D.J."/>
            <person name="Hector R.E."/>
            <person name="Riley R."/>
            <person name="Sun H."/>
            <person name="Grigoriev I.V."/>
            <person name="Van Elsas J.D."/>
            <person name="Nichols N.N."/>
        </authorList>
    </citation>
    <scope>NUCLEOTIDE SEQUENCE [LARGE SCALE GENOMIC DNA]</scope>
    <source>
        <strain evidence="2 3">NRRL 30616</strain>
    </source>
</reference>
<name>A0A1J7JUL0_9PEZI</name>
<protein>
    <submittedName>
        <fullName evidence="2">Uncharacterized protein</fullName>
    </submittedName>
</protein>
<dbReference type="OrthoDB" id="10532596at2759"/>
<evidence type="ECO:0000256" key="1">
    <source>
        <dbReference type="SAM" id="MobiDB-lite"/>
    </source>
</evidence>
<feature type="region of interest" description="Disordered" evidence="1">
    <location>
        <begin position="54"/>
        <end position="84"/>
    </location>
</feature>
<dbReference type="AlphaFoldDB" id="A0A1J7JUL0"/>
<sequence>MVRSTRSATSARSTRSAASSSSKPKQTLEEEMEAITRKARLEVRQLQITQHKAATEKLEEQQAVEEQAAQEAQERLDKASASDSDVEMDSIDEMLGGLDDQLAQTNSILTHSTLSRLQEAGNQVNPNILFPANRVFPKVAVFLRCQKTHVFGIPKDMESFTLPDDSHAIAQIMAPCPQCIPAEGSTEVYAKSKCPFCRMPMFESLTVKMCLTDSCWLSQTSVLDGTQMAGAVWKEVWRKMGDRYFFVGPWEDVLTFSNDFDRGAPEKWTGGPV</sequence>
<feature type="compositionally biased region" description="Low complexity" evidence="1">
    <location>
        <begin position="1"/>
        <end position="22"/>
    </location>
</feature>
<proteinExistence type="predicted"/>
<evidence type="ECO:0000313" key="3">
    <source>
        <dbReference type="Proteomes" id="UP000182658"/>
    </source>
</evidence>
<accession>A0A1J7JUL0</accession>
<gene>
    <name evidence="2" type="ORF">CONLIGDRAFT_677484</name>
</gene>
<feature type="region of interest" description="Disordered" evidence="1">
    <location>
        <begin position="1"/>
        <end position="34"/>
    </location>
</feature>
<keyword evidence="3" id="KW-1185">Reference proteome</keyword>
<dbReference type="EMBL" id="KV875094">
    <property type="protein sequence ID" value="OIW33728.1"/>
    <property type="molecule type" value="Genomic_DNA"/>
</dbReference>
<organism evidence="2 3">
    <name type="scientific">Coniochaeta ligniaria NRRL 30616</name>
    <dbReference type="NCBI Taxonomy" id="1408157"/>
    <lineage>
        <taxon>Eukaryota</taxon>
        <taxon>Fungi</taxon>
        <taxon>Dikarya</taxon>
        <taxon>Ascomycota</taxon>
        <taxon>Pezizomycotina</taxon>
        <taxon>Sordariomycetes</taxon>
        <taxon>Sordariomycetidae</taxon>
        <taxon>Coniochaetales</taxon>
        <taxon>Coniochaetaceae</taxon>
        <taxon>Coniochaeta</taxon>
    </lineage>
</organism>
<evidence type="ECO:0000313" key="2">
    <source>
        <dbReference type="EMBL" id="OIW33728.1"/>
    </source>
</evidence>
<dbReference type="InParanoid" id="A0A1J7JUL0"/>